<evidence type="ECO:0000256" key="1">
    <source>
        <dbReference type="ARBA" id="ARBA00006484"/>
    </source>
</evidence>
<dbReference type="FunFam" id="3.40.50.720:FF:000173">
    <property type="entry name" value="3-oxoacyl-[acyl-carrier protein] reductase"/>
    <property type="match status" value="1"/>
</dbReference>
<dbReference type="OrthoDB" id="9792003at2"/>
<dbReference type="SUPFAM" id="SSF51735">
    <property type="entry name" value="NAD(P)-binding Rossmann-fold domains"/>
    <property type="match status" value="1"/>
</dbReference>
<dbReference type="SMART" id="SM00822">
    <property type="entry name" value="PKS_KR"/>
    <property type="match status" value="1"/>
</dbReference>
<dbReference type="PANTHER" id="PTHR42879:SF2">
    <property type="entry name" value="3-OXOACYL-[ACYL-CARRIER-PROTEIN] REDUCTASE FABG"/>
    <property type="match status" value="1"/>
</dbReference>
<dbReference type="GO" id="GO:0032787">
    <property type="term" value="P:monocarboxylic acid metabolic process"/>
    <property type="evidence" value="ECO:0007669"/>
    <property type="project" value="UniProtKB-ARBA"/>
</dbReference>
<reference evidence="5 6" key="1">
    <citation type="submission" date="2018-05" db="EMBL/GenBank/DDBJ databases">
        <title>Genomic Encyclopedia of Type Strains, Phase IV (KMG-IV): sequencing the most valuable type-strain genomes for metagenomic binning, comparative biology and taxonomic classification.</title>
        <authorList>
            <person name="Goeker M."/>
        </authorList>
    </citation>
    <scope>NUCLEOTIDE SEQUENCE [LARGE SCALE GENOMIC DNA]</scope>
    <source>
        <strain evidence="5 6">DSM 18773</strain>
    </source>
</reference>
<dbReference type="PRINTS" id="PR00080">
    <property type="entry name" value="SDRFAMILY"/>
</dbReference>
<comment type="caution">
    <text evidence="5">The sequence shown here is derived from an EMBL/GenBank/DDBJ whole genome shotgun (WGS) entry which is preliminary data.</text>
</comment>
<accession>A0A316DHV5</accession>
<dbReference type="InterPro" id="IPR050259">
    <property type="entry name" value="SDR"/>
</dbReference>
<dbReference type="RefSeq" id="WP_109685078.1">
    <property type="nucleotide sequence ID" value="NZ_QGGL01000001.1"/>
</dbReference>
<dbReference type="Gene3D" id="3.40.50.720">
    <property type="entry name" value="NAD(P)-binding Rossmann-like Domain"/>
    <property type="match status" value="1"/>
</dbReference>
<evidence type="ECO:0000259" key="4">
    <source>
        <dbReference type="SMART" id="SM00822"/>
    </source>
</evidence>
<dbReference type="InterPro" id="IPR020904">
    <property type="entry name" value="Sc_DH/Rdtase_CS"/>
</dbReference>
<protein>
    <submittedName>
        <fullName evidence="5">3-oxoacyl-[acyl-carrier protein] reductase</fullName>
    </submittedName>
</protein>
<evidence type="ECO:0000313" key="6">
    <source>
        <dbReference type="Proteomes" id="UP000245634"/>
    </source>
</evidence>
<dbReference type="GO" id="GO:0016491">
    <property type="term" value="F:oxidoreductase activity"/>
    <property type="evidence" value="ECO:0007669"/>
    <property type="project" value="UniProtKB-KW"/>
</dbReference>
<keyword evidence="2" id="KW-0560">Oxidoreductase</keyword>
<keyword evidence="6" id="KW-1185">Reference proteome</keyword>
<evidence type="ECO:0000313" key="5">
    <source>
        <dbReference type="EMBL" id="PWK16193.1"/>
    </source>
</evidence>
<organism evidence="5 6">
    <name type="scientific">Tumebacillus permanentifrigoris</name>
    <dbReference type="NCBI Taxonomy" id="378543"/>
    <lineage>
        <taxon>Bacteria</taxon>
        <taxon>Bacillati</taxon>
        <taxon>Bacillota</taxon>
        <taxon>Bacilli</taxon>
        <taxon>Bacillales</taxon>
        <taxon>Alicyclobacillaceae</taxon>
        <taxon>Tumebacillus</taxon>
    </lineage>
</organism>
<dbReference type="EMBL" id="QGGL01000001">
    <property type="protein sequence ID" value="PWK16193.1"/>
    <property type="molecule type" value="Genomic_DNA"/>
</dbReference>
<dbReference type="PROSITE" id="PS00061">
    <property type="entry name" value="ADH_SHORT"/>
    <property type="match status" value="1"/>
</dbReference>
<proteinExistence type="inferred from homology"/>
<sequence>MREPETNPRTTASSSLEPSCTAQLRTRRVALITGASGAIGAAIAEQLARRGDDVWLAYHRNGEKAERLAQHLQATYETSATALPLNLLDRPAMHQALARILTAHGRLDILIHCAGVTRDKLLIQTGASDFDDSLELHVTALYRLLQACLPSMRAHHYGRIVALTSYAALHGRTGQSAYAASKAALIGLVKAAALEEIAHGITVNAVAPSVTASAMTDALTDSEQARLLHQIPLGRMQTPAEAAALVEWLTSEPAGTVSGQVLAADNRTHRW</sequence>
<dbReference type="Proteomes" id="UP000245634">
    <property type="component" value="Unassembled WGS sequence"/>
</dbReference>
<evidence type="ECO:0000256" key="3">
    <source>
        <dbReference type="RuleBase" id="RU000363"/>
    </source>
</evidence>
<dbReference type="PRINTS" id="PR00081">
    <property type="entry name" value="GDHRDH"/>
</dbReference>
<dbReference type="PANTHER" id="PTHR42879">
    <property type="entry name" value="3-OXOACYL-(ACYL-CARRIER-PROTEIN) REDUCTASE"/>
    <property type="match status" value="1"/>
</dbReference>
<dbReference type="InterPro" id="IPR002347">
    <property type="entry name" value="SDR_fam"/>
</dbReference>
<dbReference type="Pfam" id="PF00106">
    <property type="entry name" value="adh_short"/>
    <property type="match status" value="1"/>
</dbReference>
<dbReference type="AlphaFoldDB" id="A0A316DHV5"/>
<evidence type="ECO:0000256" key="2">
    <source>
        <dbReference type="ARBA" id="ARBA00023002"/>
    </source>
</evidence>
<feature type="domain" description="Ketoreductase" evidence="4">
    <location>
        <begin position="28"/>
        <end position="209"/>
    </location>
</feature>
<name>A0A316DHV5_9BACL</name>
<dbReference type="InterPro" id="IPR036291">
    <property type="entry name" value="NAD(P)-bd_dom_sf"/>
</dbReference>
<comment type="similarity">
    <text evidence="1 3">Belongs to the short-chain dehydrogenases/reductases (SDR) family.</text>
</comment>
<gene>
    <name evidence="5" type="ORF">C7459_10154</name>
</gene>
<dbReference type="InterPro" id="IPR057326">
    <property type="entry name" value="KR_dom"/>
</dbReference>